<protein>
    <submittedName>
        <fullName evidence="1">Uncharacterized protein</fullName>
    </submittedName>
</protein>
<dbReference type="AlphaFoldDB" id="W0FPS4"/>
<accession>W0FPS4</accession>
<organism evidence="1">
    <name type="scientific">uncultured bacterium Contigcl_7</name>
    <dbReference type="NCBI Taxonomy" id="1393677"/>
    <lineage>
        <taxon>Bacteria</taxon>
        <taxon>environmental samples</taxon>
    </lineage>
</organism>
<evidence type="ECO:0000313" key="1">
    <source>
        <dbReference type="EMBL" id="AHF25489.1"/>
    </source>
</evidence>
<name>W0FPS4_9BACT</name>
<sequence>MDRAESTVVPVFRRTFPAGSAVRSAVLDTVHGRIRSFWKYTGQGIRYEIDTPVPAEIILGGKARIVAKGRYLFGEAD</sequence>
<reference evidence="1" key="1">
    <citation type="journal article" date="2013" name="PLoS ONE">
        <title>Metagenomic insights into the carbohydrate-active enzymes carried by the microorganisms adhering to solid digesta in the rumen of cows.</title>
        <authorList>
            <person name="Wang L."/>
            <person name="Hatem A."/>
            <person name="Catalyurek U.V."/>
            <person name="Morrison M."/>
            <person name="Yu Z."/>
        </authorList>
    </citation>
    <scope>NUCLEOTIDE SEQUENCE</scope>
</reference>
<dbReference type="EMBL" id="KC246839">
    <property type="protein sequence ID" value="AHF25489.1"/>
    <property type="molecule type" value="Genomic_DNA"/>
</dbReference>
<proteinExistence type="predicted"/>